<proteinExistence type="predicted"/>
<evidence type="ECO:0000256" key="1">
    <source>
        <dbReference type="ARBA" id="ARBA00022723"/>
    </source>
</evidence>
<dbReference type="EMBL" id="JBAHYK010001393">
    <property type="protein sequence ID" value="KAL0568202.1"/>
    <property type="molecule type" value="Genomic_DNA"/>
</dbReference>
<name>A0ABR3EZ53_9AGAR</name>
<evidence type="ECO:0000256" key="4">
    <source>
        <dbReference type="PROSITE-ProRule" id="PRU00134"/>
    </source>
</evidence>
<dbReference type="Gene3D" id="6.10.140.2220">
    <property type="match status" value="1"/>
</dbReference>
<dbReference type="PROSITE" id="PS50865">
    <property type="entry name" value="ZF_MYND_2"/>
    <property type="match status" value="1"/>
</dbReference>
<comment type="caution">
    <text evidence="7">The sequence shown here is derived from an EMBL/GenBank/DDBJ whole genome shotgun (WGS) entry which is preliminary data.</text>
</comment>
<gene>
    <name evidence="7" type="ORF">V5O48_013786</name>
</gene>
<feature type="domain" description="MYND-type" evidence="6">
    <location>
        <begin position="594"/>
        <end position="647"/>
    </location>
</feature>
<keyword evidence="2 4" id="KW-0863">Zinc-finger</keyword>
<dbReference type="InterPro" id="IPR002893">
    <property type="entry name" value="Znf_MYND"/>
</dbReference>
<organism evidence="7 8">
    <name type="scientific">Marasmius crinis-equi</name>
    <dbReference type="NCBI Taxonomy" id="585013"/>
    <lineage>
        <taxon>Eukaryota</taxon>
        <taxon>Fungi</taxon>
        <taxon>Dikarya</taxon>
        <taxon>Basidiomycota</taxon>
        <taxon>Agaricomycotina</taxon>
        <taxon>Agaricomycetes</taxon>
        <taxon>Agaricomycetidae</taxon>
        <taxon>Agaricales</taxon>
        <taxon>Marasmiineae</taxon>
        <taxon>Marasmiaceae</taxon>
        <taxon>Marasmius</taxon>
    </lineage>
</organism>
<evidence type="ECO:0000256" key="3">
    <source>
        <dbReference type="ARBA" id="ARBA00022833"/>
    </source>
</evidence>
<feature type="non-terminal residue" evidence="7">
    <location>
        <position position="1"/>
    </location>
</feature>
<keyword evidence="8" id="KW-1185">Reference proteome</keyword>
<evidence type="ECO:0000256" key="2">
    <source>
        <dbReference type="ARBA" id="ARBA00022771"/>
    </source>
</evidence>
<keyword evidence="1" id="KW-0479">Metal-binding</keyword>
<evidence type="ECO:0000256" key="5">
    <source>
        <dbReference type="SAM" id="MobiDB-lite"/>
    </source>
</evidence>
<dbReference type="SUPFAM" id="SSF144232">
    <property type="entry name" value="HIT/MYND zinc finger-like"/>
    <property type="match status" value="1"/>
</dbReference>
<dbReference type="Pfam" id="PF01753">
    <property type="entry name" value="zf-MYND"/>
    <property type="match status" value="1"/>
</dbReference>
<reference evidence="7 8" key="1">
    <citation type="submission" date="2024-02" db="EMBL/GenBank/DDBJ databases">
        <title>A draft genome for the cacao thread blight pathogen Marasmius crinis-equi.</title>
        <authorList>
            <person name="Cohen S.P."/>
            <person name="Baruah I.K."/>
            <person name="Amoako-Attah I."/>
            <person name="Bukari Y."/>
            <person name="Meinhardt L.W."/>
            <person name="Bailey B.A."/>
        </authorList>
    </citation>
    <scope>NUCLEOTIDE SEQUENCE [LARGE SCALE GENOMIC DNA]</scope>
    <source>
        <strain evidence="7 8">GH-76</strain>
    </source>
</reference>
<sequence length="814" mass="94302">SRRLRLPTKPALHVHVLLAVTQVEDHESGSEDCREKDFIVNVLTFFGLGGSEQDWVCMTTCVLDVTLNAIIIFWVSSGAPSDSVNHFTLPNISQTRNSRCDHQWLADERGGISLHEPMSTTTKMDSQLDLETQAPPQPESASKLPLRDRATRGRRDWRIYKYFTSKEGNQKDELKEAPLDSNVLRAVLKRFPTAQKAISALTRLGAPPTVLDITQDEPGWTVIYAFGSLFHAMRHPRSQNALDAIRDIKANWELCIAPWLGALLRAMVAKSDDKENDVFEQGLIVIPPLISCNMRSEASESQPDYGPVHRMHLGAPYIRPLVIRIWLKMVEQRHQTRKTWTLSSVYYAFGLFENLATRTRDRDEALSYLDIQPALTEVDVGMVVVKFLNDVRKDFGRLDNDGILELSKVLGIADHQGMAPHKPLYNRKIARYATPVLVKLLALFLFKWRALPPIRSIVFQWCYKAVVAILGHLTYVLQRGRVWIEEALDAGFIRTVFRADPKFLYYEQYLDAVPIPTKASQLIGELFNCINRLLVWPSMLRQAWRWIKKIEKEGYEMSMSHVQTKTHWWSCWVRMKEKAGIYRDMMRAMKEEECFCCNPTCTLRGLPDEDLKRRKVKYFRCYDCHTAIYCSRKCQKEDWKVSHRIKCNTWARRWAEGHRPVSYADECFLRRLMHHYFDLNDNRIHFIRSLEAYTPSPVHTRYFNPQWKAVPEEWRLRSRPIIALMNFDTQVMVDAARYFEEDWGPECLDVVEPDQLIKTLYPKEERIIELLEAWKGLPDGSCLGIGFFPDGTPAHDGVLVAEVLDQSRNLRLRA</sequence>
<evidence type="ECO:0000313" key="8">
    <source>
        <dbReference type="Proteomes" id="UP001465976"/>
    </source>
</evidence>
<dbReference type="Proteomes" id="UP001465976">
    <property type="component" value="Unassembled WGS sequence"/>
</dbReference>
<feature type="region of interest" description="Disordered" evidence="5">
    <location>
        <begin position="111"/>
        <end position="148"/>
    </location>
</feature>
<protein>
    <recommendedName>
        <fullName evidence="6">MYND-type domain-containing protein</fullName>
    </recommendedName>
</protein>
<accession>A0ABR3EZ53</accession>
<evidence type="ECO:0000313" key="7">
    <source>
        <dbReference type="EMBL" id="KAL0568202.1"/>
    </source>
</evidence>
<evidence type="ECO:0000259" key="6">
    <source>
        <dbReference type="PROSITE" id="PS50865"/>
    </source>
</evidence>
<keyword evidence="3" id="KW-0862">Zinc</keyword>